<feature type="region of interest" description="Disordered" evidence="1">
    <location>
        <begin position="331"/>
        <end position="352"/>
    </location>
</feature>
<sequence length="466" mass="49585">MADSRIPDPLLRALLDEAGWSGAELARHAAAVAAEQGSPQTFDRKTVSFWLAGRRPRPPVPAIVAEAFSRALGRRVTVADTGLARDASSPRPPAARSGTSPHAGPSDPAAALLGLGRSQRGGPTDAAYRLDLLDVPTWTEAASGRTAPVVPADHTEIVTEPQVETIEQMVRLFLDNDGAFGGGYARGPLAAYLTHDVAPLLRASAPPALRLRMLRAATRLAYLCAYMCFDDEQHALAQRYHRTALDLAVEAADPAGYAVVLRGMSVQARSLGHHHEALVLAENAAATGQRKATPARHAFLLGQVAVAAAAEADRSTALSALSAAERLLERSTSRSTPYQVRPSQTTAGSGDVVGGYHPAALSHQEAAVRAELGDLQGAIAALKTSLRHRPSDERRSRAVTTARLAELQLRTGHLDQAVHTWDAFLDDYPRLSSGRVTSALRTMKAQLRPHSDNAGARHLLARAVEF</sequence>
<dbReference type="SUPFAM" id="SSF48452">
    <property type="entry name" value="TPR-like"/>
    <property type="match status" value="1"/>
</dbReference>
<evidence type="ECO:0000256" key="1">
    <source>
        <dbReference type="SAM" id="MobiDB-lite"/>
    </source>
</evidence>
<comment type="caution">
    <text evidence="2">The sequence shown here is derived from an EMBL/GenBank/DDBJ whole genome shotgun (WGS) entry which is preliminary data.</text>
</comment>
<accession>A0A2P4UDI6</accession>
<dbReference type="InterPro" id="IPR011990">
    <property type="entry name" value="TPR-like_helical_dom_sf"/>
</dbReference>
<organism evidence="2 3">
    <name type="scientific">Actinomadura rubteroloni</name>
    <dbReference type="NCBI Taxonomy" id="1926885"/>
    <lineage>
        <taxon>Bacteria</taxon>
        <taxon>Bacillati</taxon>
        <taxon>Actinomycetota</taxon>
        <taxon>Actinomycetes</taxon>
        <taxon>Streptosporangiales</taxon>
        <taxon>Thermomonosporaceae</taxon>
        <taxon>Actinomadura</taxon>
    </lineage>
</organism>
<evidence type="ECO:0000313" key="3">
    <source>
        <dbReference type="Proteomes" id="UP000242367"/>
    </source>
</evidence>
<feature type="compositionally biased region" description="Polar residues" evidence="1">
    <location>
        <begin position="333"/>
        <end position="348"/>
    </location>
</feature>
<proteinExistence type="predicted"/>
<dbReference type="RefSeq" id="WP_103565821.1">
    <property type="nucleotide sequence ID" value="NZ_MTBP01000004.1"/>
</dbReference>
<reference evidence="2 3" key="1">
    <citation type="journal article" date="2017" name="Chemistry">
        <title>Isolation, Biosynthesis and Chemical Modifications of Rubterolones A-F: Rare Tropolone Alkaloids from Actinomadura sp. 5-2.</title>
        <authorList>
            <person name="Guo H."/>
            <person name="Benndorf R."/>
            <person name="Leichnitz D."/>
            <person name="Klassen J.L."/>
            <person name="Vollmers J."/>
            <person name="Gorls H."/>
            <person name="Steinacker M."/>
            <person name="Weigel C."/>
            <person name="Dahse H.M."/>
            <person name="Kaster A.K."/>
            <person name="de Beer Z.W."/>
            <person name="Poulsen M."/>
            <person name="Beemelmanns C."/>
        </authorList>
    </citation>
    <scope>NUCLEOTIDE SEQUENCE [LARGE SCALE GENOMIC DNA]</scope>
    <source>
        <strain evidence="2 3">5-2</strain>
    </source>
</reference>
<gene>
    <name evidence="2" type="ORF">BTM25_53110</name>
</gene>
<keyword evidence="3" id="KW-1185">Reference proteome</keyword>
<dbReference type="Gene3D" id="1.25.40.10">
    <property type="entry name" value="Tetratricopeptide repeat domain"/>
    <property type="match status" value="1"/>
</dbReference>
<feature type="region of interest" description="Disordered" evidence="1">
    <location>
        <begin position="81"/>
        <end position="118"/>
    </location>
</feature>
<feature type="compositionally biased region" description="Low complexity" evidence="1">
    <location>
        <begin position="84"/>
        <end position="97"/>
    </location>
</feature>
<evidence type="ECO:0000313" key="2">
    <source>
        <dbReference type="EMBL" id="POM23105.1"/>
    </source>
</evidence>
<name>A0A2P4UDI6_9ACTN</name>
<dbReference type="AlphaFoldDB" id="A0A2P4UDI6"/>
<protein>
    <submittedName>
        <fullName evidence="2">Sporulation protein</fullName>
    </submittedName>
</protein>
<dbReference type="Proteomes" id="UP000242367">
    <property type="component" value="Unassembled WGS sequence"/>
</dbReference>
<dbReference type="EMBL" id="MTBP01000004">
    <property type="protein sequence ID" value="POM23105.1"/>
    <property type="molecule type" value="Genomic_DNA"/>
</dbReference>